<dbReference type="AlphaFoldDB" id="A0A429X5F2"/>
<proteinExistence type="inferred from homology"/>
<dbReference type="OrthoDB" id="9810880at2"/>
<evidence type="ECO:0000256" key="4">
    <source>
        <dbReference type="ARBA" id="ARBA00009879"/>
    </source>
</evidence>
<dbReference type="Pfam" id="PF08543">
    <property type="entry name" value="Phos_pyr_kin"/>
    <property type="match status" value="1"/>
</dbReference>
<evidence type="ECO:0000256" key="15">
    <source>
        <dbReference type="ARBA" id="ARBA00043176"/>
    </source>
</evidence>
<evidence type="ECO:0000256" key="10">
    <source>
        <dbReference type="ARBA" id="ARBA00022777"/>
    </source>
</evidence>
<dbReference type="InterPro" id="IPR013749">
    <property type="entry name" value="PM/HMP-P_kinase-1"/>
</dbReference>
<comment type="catalytic activity">
    <reaction evidence="2">
        <text>4-amino-2-methyl-5-(phosphooxymethyl)pyrimidine + ATP = 4-amino-2-methyl-5-(diphosphooxymethyl)pyrimidine + ADP</text>
        <dbReference type="Rhea" id="RHEA:19893"/>
        <dbReference type="ChEBI" id="CHEBI:30616"/>
        <dbReference type="ChEBI" id="CHEBI:57841"/>
        <dbReference type="ChEBI" id="CHEBI:58354"/>
        <dbReference type="ChEBI" id="CHEBI:456216"/>
        <dbReference type="EC" id="2.7.4.7"/>
    </reaction>
</comment>
<evidence type="ECO:0000256" key="12">
    <source>
        <dbReference type="ARBA" id="ARBA00022977"/>
    </source>
</evidence>
<gene>
    <name evidence="17" type="primary">thiD</name>
    <name evidence="17" type="ORF">D5F11_016400</name>
</gene>
<comment type="pathway">
    <text evidence="13">Cofactor biosynthesis; thiamine diphosphate biosynthesis; 4-amino-2-methyl-5-diphosphomethylpyrimidine from 5-amino-1-(5-phospho-D-ribosyl)imidazole: step 2/3.</text>
</comment>
<dbReference type="InterPro" id="IPR029056">
    <property type="entry name" value="Ribokinase-like"/>
</dbReference>
<evidence type="ECO:0000259" key="16">
    <source>
        <dbReference type="Pfam" id="PF08543"/>
    </source>
</evidence>
<evidence type="ECO:0000313" key="18">
    <source>
        <dbReference type="Proteomes" id="UP000287296"/>
    </source>
</evidence>
<keyword evidence="12" id="KW-0784">Thiamine biosynthesis</keyword>
<evidence type="ECO:0000256" key="1">
    <source>
        <dbReference type="ARBA" id="ARBA00000151"/>
    </source>
</evidence>
<dbReference type="GO" id="GO:0008972">
    <property type="term" value="F:phosphomethylpyrimidine kinase activity"/>
    <property type="evidence" value="ECO:0007669"/>
    <property type="project" value="UniProtKB-EC"/>
</dbReference>
<evidence type="ECO:0000256" key="5">
    <source>
        <dbReference type="ARBA" id="ARBA00012135"/>
    </source>
</evidence>
<dbReference type="SUPFAM" id="SSF53613">
    <property type="entry name" value="Ribokinase-like"/>
    <property type="match status" value="1"/>
</dbReference>
<evidence type="ECO:0000256" key="11">
    <source>
        <dbReference type="ARBA" id="ARBA00022840"/>
    </source>
</evidence>
<evidence type="ECO:0000256" key="8">
    <source>
        <dbReference type="ARBA" id="ARBA00022679"/>
    </source>
</evidence>
<dbReference type="GO" id="GO:0009228">
    <property type="term" value="P:thiamine biosynthetic process"/>
    <property type="evidence" value="ECO:0007669"/>
    <property type="project" value="UniProtKB-KW"/>
</dbReference>
<dbReference type="RefSeq" id="WP_120117685.1">
    <property type="nucleotide sequence ID" value="NZ_QYTW02000018.1"/>
</dbReference>
<comment type="catalytic activity">
    <reaction evidence="1">
        <text>4-amino-5-hydroxymethyl-2-methylpyrimidine + ATP = 4-amino-2-methyl-5-(phosphooxymethyl)pyrimidine + ADP + H(+)</text>
        <dbReference type="Rhea" id="RHEA:23096"/>
        <dbReference type="ChEBI" id="CHEBI:15378"/>
        <dbReference type="ChEBI" id="CHEBI:16892"/>
        <dbReference type="ChEBI" id="CHEBI:30616"/>
        <dbReference type="ChEBI" id="CHEBI:58354"/>
        <dbReference type="ChEBI" id="CHEBI:456216"/>
        <dbReference type="EC" id="2.7.1.49"/>
    </reaction>
</comment>
<dbReference type="FunFam" id="3.40.1190.20:FF:000003">
    <property type="entry name" value="Phosphomethylpyrimidine kinase ThiD"/>
    <property type="match status" value="1"/>
</dbReference>
<organism evidence="17 18">
    <name type="scientific">Siminovitchia terrae</name>
    <name type="common">Bacillus terrae</name>
    <dbReference type="NCBI Taxonomy" id="1914933"/>
    <lineage>
        <taxon>Bacteria</taxon>
        <taxon>Bacillati</taxon>
        <taxon>Bacillota</taxon>
        <taxon>Bacilli</taxon>
        <taxon>Bacillales</taxon>
        <taxon>Bacillaceae</taxon>
        <taxon>Siminovitchia</taxon>
    </lineage>
</organism>
<evidence type="ECO:0000256" key="2">
    <source>
        <dbReference type="ARBA" id="ARBA00000565"/>
    </source>
</evidence>
<keyword evidence="8 17" id="KW-0808">Transferase</keyword>
<dbReference type="Proteomes" id="UP000287296">
    <property type="component" value="Unassembled WGS sequence"/>
</dbReference>
<keyword evidence="9" id="KW-0547">Nucleotide-binding</keyword>
<dbReference type="PANTHER" id="PTHR20858">
    <property type="entry name" value="PHOSPHOMETHYLPYRIMIDINE KINASE"/>
    <property type="match status" value="1"/>
</dbReference>
<dbReference type="GO" id="GO:0008902">
    <property type="term" value="F:hydroxymethylpyrimidine kinase activity"/>
    <property type="evidence" value="ECO:0007669"/>
    <property type="project" value="UniProtKB-EC"/>
</dbReference>
<dbReference type="EMBL" id="QYTW02000018">
    <property type="protein sequence ID" value="RST58612.1"/>
    <property type="molecule type" value="Genomic_DNA"/>
</dbReference>
<evidence type="ECO:0000256" key="7">
    <source>
        <dbReference type="ARBA" id="ARBA00019161"/>
    </source>
</evidence>
<evidence type="ECO:0000256" key="3">
    <source>
        <dbReference type="ARBA" id="ARBA00004769"/>
    </source>
</evidence>
<feature type="domain" description="Pyridoxamine kinase/Phosphomethylpyrimidine kinase" evidence="16">
    <location>
        <begin position="11"/>
        <end position="253"/>
    </location>
</feature>
<dbReference type="InterPro" id="IPR004399">
    <property type="entry name" value="HMP/HMP-P_kinase_dom"/>
</dbReference>
<dbReference type="GO" id="GO:0005524">
    <property type="term" value="F:ATP binding"/>
    <property type="evidence" value="ECO:0007669"/>
    <property type="project" value="UniProtKB-KW"/>
</dbReference>
<dbReference type="EC" id="2.7.1.49" evidence="5"/>
<evidence type="ECO:0000256" key="14">
    <source>
        <dbReference type="ARBA" id="ARBA00042102"/>
    </source>
</evidence>
<evidence type="ECO:0000256" key="13">
    <source>
        <dbReference type="ARBA" id="ARBA00037917"/>
    </source>
</evidence>
<comment type="pathway">
    <text evidence="3">Cofactor biosynthesis; thiamine diphosphate biosynthesis; 4-amino-2-methyl-5-diphosphomethylpyrimidine from 5-amino-1-(5-phospho-D-ribosyl)imidazole: step 3/3.</text>
</comment>
<keyword evidence="10 17" id="KW-0418">Kinase</keyword>
<dbReference type="EC" id="2.7.4.7" evidence="6"/>
<comment type="caution">
    <text evidence="17">The sequence shown here is derived from an EMBL/GenBank/DDBJ whole genome shotgun (WGS) entry which is preliminary data.</text>
</comment>
<dbReference type="NCBIfam" id="TIGR00097">
    <property type="entry name" value="HMP-P_kinase"/>
    <property type="match status" value="1"/>
</dbReference>
<keyword evidence="11" id="KW-0067">ATP-binding</keyword>
<dbReference type="Gene3D" id="3.40.1190.20">
    <property type="match status" value="1"/>
</dbReference>
<protein>
    <recommendedName>
        <fullName evidence="7">Hydroxymethylpyrimidine/phosphomethylpyrimidine kinase</fullName>
        <ecNumber evidence="5">2.7.1.49</ecNumber>
        <ecNumber evidence="6">2.7.4.7</ecNumber>
    </recommendedName>
    <alternativeName>
        <fullName evidence="14">Hydroxymethylpyrimidine kinase</fullName>
    </alternativeName>
    <alternativeName>
        <fullName evidence="15">Hydroxymethylpyrimidine phosphate kinase</fullName>
    </alternativeName>
</protein>
<evidence type="ECO:0000313" key="17">
    <source>
        <dbReference type="EMBL" id="RST58612.1"/>
    </source>
</evidence>
<evidence type="ECO:0000256" key="9">
    <source>
        <dbReference type="ARBA" id="ARBA00022741"/>
    </source>
</evidence>
<dbReference type="PANTHER" id="PTHR20858:SF17">
    <property type="entry name" value="HYDROXYMETHYLPYRIMIDINE_PHOSPHOMETHYLPYRIMIDINE KINASE THI20-RELATED"/>
    <property type="match status" value="1"/>
</dbReference>
<accession>A0A429X5F2</accession>
<name>A0A429X5F2_SIMTE</name>
<sequence length="268" mass="28638">MKTALTIAGSDSGGGAGIQADLKTFSALGVFGMSAITAITAQNTVEVRSVQNIELNIIHDQIAAVFEDIGVDALKIGMLATSGIIQTVAKSLKTYEPEHVVLDPVMVSKGGHHLLERSAVTDLIETLLPLASLVTPNIPEAEILSGRRIQSEPDMYEACRDILQKGPGAVLIKGGHLDGDPNDLYYDGKQFQLLRGERVETKNVHGTGCTLSSAITANLAKGEDMLVAIENAKDYITTAIAESLDIGQGYGPAHHFHPFYEKMLMERG</sequence>
<evidence type="ECO:0000256" key="6">
    <source>
        <dbReference type="ARBA" id="ARBA00012963"/>
    </source>
</evidence>
<dbReference type="GO" id="GO:0005829">
    <property type="term" value="C:cytosol"/>
    <property type="evidence" value="ECO:0007669"/>
    <property type="project" value="TreeGrafter"/>
</dbReference>
<dbReference type="CDD" id="cd01169">
    <property type="entry name" value="HMPP_kinase"/>
    <property type="match status" value="1"/>
</dbReference>
<comment type="similarity">
    <text evidence="4">Belongs to the ThiD family.</text>
</comment>
<reference evidence="17 18" key="1">
    <citation type="submission" date="2018-12" db="EMBL/GenBank/DDBJ databases">
        <authorList>
            <person name="Sun L."/>
            <person name="Chen Z."/>
        </authorList>
    </citation>
    <scope>NUCLEOTIDE SEQUENCE [LARGE SCALE GENOMIC DNA]</scope>
    <source>
        <strain evidence="17 18">LMG 29736</strain>
    </source>
</reference>